<dbReference type="SMART" id="SM00387">
    <property type="entry name" value="HATPase_c"/>
    <property type="match status" value="1"/>
</dbReference>
<dbReference type="Proteomes" id="UP001230915">
    <property type="component" value="Unassembled WGS sequence"/>
</dbReference>
<evidence type="ECO:0000313" key="6">
    <source>
        <dbReference type="Proteomes" id="UP001230915"/>
    </source>
</evidence>
<feature type="domain" description="Histidine kinase" evidence="4">
    <location>
        <begin position="828"/>
        <end position="1018"/>
    </location>
</feature>
<dbReference type="Gene3D" id="2.130.10.10">
    <property type="entry name" value="YVTN repeat-like/Quinoprotein amine dehydrogenase"/>
    <property type="match status" value="3"/>
</dbReference>
<comment type="caution">
    <text evidence="5">The sequence shown here is derived from an EMBL/GenBank/DDBJ whole genome shotgun (WGS) entry which is preliminary data.</text>
</comment>
<dbReference type="EMBL" id="JAVHUL010000009">
    <property type="protein sequence ID" value="MDQ7916923.1"/>
    <property type="molecule type" value="Genomic_DNA"/>
</dbReference>
<dbReference type="PROSITE" id="PS50109">
    <property type="entry name" value="HIS_KIN"/>
    <property type="match status" value="1"/>
</dbReference>
<dbReference type="InterPro" id="IPR011123">
    <property type="entry name" value="Y_Y_Y"/>
</dbReference>
<dbReference type="SUPFAM" id="SSF55874">
    <property type="entry name" value="ATPase domain of HSP90 chaperone/DNA topoisomerase II/histidine kinase"/>
    <property type="match status" value="1"/>
</dbReference>
<dbReference type="Pfam" id="PF02518">
    <property type="entry name" value="HATPase_c"/>
    <property type="match status" value="1"/>
</dbReference>
<keyword evidence="3" id="KW-0732">Signal</keyword>
<dbReference type="InterPro" id="IPR011495">
    <property type="entry name" value="Sig_transdc_His_kin_sub2_dim/P"/>
</dbReference>
<keyword evidence="2" id="KW-1133">Transmembrane helix</keyword>
<dbReference type="InterPro" id="IPR003961">
    <property type="entry name" value="FN3_dom"/>
</dbReference>
<keyword evidence="2" id="KW-0472">Membrane</keyword>
<dbReference type="PANTHER" id="PTHR43547">
    <property type="entry name" value="TWO-COMPONENT HISTIDINE KINASE"/>
    <property type="match status" value="1"/>
</dbReference>
<protein>
    <submittedName>
        <fullName evidence="5">Two-component regulator propeller domain-containing protein</fullName>
    </submittedName>
</protein>
<evidence type="ECO:0000313" key="5">
    <source>
        <dbReference type="EMBL" id="MDQ7916923.1"/>
    </source>
</evidence>
<dbReference type="Pfam" id="PF07495">
    <property type="entry name" value="Y_Y_Y"/>
    <property type="match status" value="1"/>
</dbReference>
<evidence type="ECO:0000256" key="1">
    <source>
        <dbReference type="ARBA" id="ARBA00022553"/>
    </source>
</evidence>
<dbReference type="SUPFAM" id="SSF63829">
    <property type="entry name" value="Calcium-dependent phosphotriesterase"/>
    <property type="match status" value="1"/>
</dbReference>
<dbReference type="InterPro" id="IPR005467">
    <property type="entry name" value="His_kinase_dom"/>
</dbReference>
<dbReference type="Pfam" id="PF07568">
    <property type="entry name" value="HisKA_2"/>
    <property type="match status" value="1"/>
</dbReference>
<evidence type="ECO:0000256" key="2">
    <source>
        <dbReference type="SAM" id="Phobius"/>
    </source>
</evidence>
<dbReference type="Pfam" id="PF07494">
    <property type="entry name" value="Reg_prop"/>
    <property type="match status" value="2"/>
</dbReference>
<sequence>MVKKLLFLFLFTQILCVSAQEPEESDTLYINYLGQEKGLLQLNSKAIVIDSLGFLWVGTEDGLHKFDGYGFSPHVHDPNDDNSIKDDHIRGLLALKDTIFIASNSEGILGYQLSQEKYFSIPISKHLLDEKIAYNAFLLDKSKVLFSLKNNFVIYDLVSRKAQVYQLPKKNKETFIQSVVRLENEKYLLGTSESGLLQFNLQEKNLEVFPLFQDTNVKSLLQIENRLFVGTKDGFSIVSPENKIEKEVSIPEVKCFYHFSENELLIGTETGLYTYHLTSEKAKKLILKTDTKKIYGNVGINDIIGDDKGNLWMGTEGEGVIYYNQYQKKFNTLKIRLKEYPNHENISPFQFLAQDDDLWIGTELGMVKYTEATQEFKLYEQAKKNLIYTIRKDKEGRIWAGGFDAGLLKYNPETDSFQQYLHDKNNRKSISNNDVIEIIPIDSQTLWVCTWTGGINEFNMETEAFKPLLIKGQVLNRARIAYQDSQGFYWLGTDEGLFKLKGKKLMAIFSKEQEGDKRLINDRIFAITEDNNQNIWVGTAAGISMIQKGEKSMAHYGKQKGLPNDFIYSLMVDDENQLWMGTNYGVSVFNQETKSFRNFTEKDGLQNNEFNGKAGYEDENGNFYLGGMRGINIFNPKDIEENPYLPDVYIHQIDLFNQPIKANELYEDHLFFKSKENVLTLNYTSLNFLNPEKINYKYILEGFDKDWRSVTQEKSTTYTNLPPGEYIFRVTSTNDVGKWSENCDELKITIVPPWYQTTWFKILGIVVIILLLMLFYYTKTRKLKKDKLVLEDRVRERTLSLKNSNSKLQISYADLEEKNNNIQFLMKELDHRVKNNLQIVSSFLNIQANSVTSDKAKEILFVAKNRISSISIIQDLLSNEHEEFILPDFIKKFTEKILTLLGNESERKFMVIYELEENTPAVSINSVLIGLILNELITNVYKYAFPSYEDKNKVIIDCQFKGASIQLKVKDNGKGFSTKDKSSSSLGLEIVGEMVDQLNGSIDIKSSNGVQILILIPI</sequence>
<dbReference type="Gene3D" id="3.30.565.10">
    <property type="entry name" value="Histidine kinase-like ATPase, C-terminal domain"/>
    <property type="match status" value="1"/>
</dbReference>
<keyword evidence="2" id="KW-0812">Transmembrane</keyword>
<accession>A0ABU0ZZN7</accession>
<keyword evidence="6" id="KW-1185">Reference proteome</keyword>
<dbReference type="SUPFAM" id="SSF69322">
    <property type="entry name" value="Tricorn protease domain 2"/>
    <property type="match status" value="1"/>
</dbReference>
<evidence type="ECO:0000256" key="3">
    <source>
        <dbReference type="SAM" id="SignalP"/>
    </source>
</evidence>
<proteinExistence type="predicted"/>
<dbReference type="InterPro" id="IPR013783">
    <property type="entry name" value="Ig-like_fold"/>
</dbReference>
<gene>
    <name evidence="5" type="ORF">RBU60_04995</name>
</gene>
<dbReference type="RefSeq" id="WP_308863595.1">
    <property type="nucleotide sequence ID" value="NZ_JAVHUL010000009.1"/>
</dbReference>
<dbReference type="InterPro" id="IPR015943">
    <property type="entry name" value="WD40/YVTN_repeat-like_dom_sf"/>
</dbReference>
<dbReference type="CDD" id="cd00063">
    <property type="entry name" value="FN3"/>
    <property type="match status" value="1"/>
</dbReference>
<feature type="chain" id="PRO_5045212490" evidence="3">
    <location>
        <begin position="20"/>
        <end position="1018"/>
    </location>
</feature>
<dbReference type="PANTHER" id="PTHR43547:SF2">
    <property type="entry name" value="HYBRID SIGNAL TRANSDUCTION HISTIDINE KINASE C"/>
    <property type="match status" value="1"/>
</dbReference>
<dbReference type="Gene3D" id="2.60.40.10">
    <property type="entry name" value="Immunoglobulins"/>
    <property type="match status" value="1"/>
</dbReference>
<feature type="signal peptide" evidence="3">
    <location>
        <begin position="1"/>
        <end position="19"/>
    </location>
</feature>
<reference evidence="5 6" key="1">
    <citation type="submission" date="2023-08" db="EMBL/GenBank/DDBJ databases">
        <title>Mesonia sp. MT50, isolated from deep-sea sediment of the Mariana Trench.</title>
        <authorList>
            <person name="Fu H."/>
        </authorList>
    </citation>
    <scope>NUCLEOTIDE SEQUENCE [LARGE SCALE GENOMIC DNA]</scope>
    <source>
        <strain evidence="5 6">MT50</strain>
    </source>
</reference>
<keyword evidence="1" id="KW-0597">Phosphoprotein</keyword>
<organism evidence="5 6">
    <name type="scientific">Mesonia profundi</name>
    <dbReference type="NCBI Taxonomy" id="3070998"/>
    <lineage>
        <taxon>Bacteria</taxon>
        <taxon>Pseudomonadati</taxon>
        <taxon>Bacteroidota</taxon>
        <taxon>Flavobacteriia</taxon>
        <taxon>Flavobacteriales</taxon>
        <taxon>Flavobacteriaceae</taxon>
        <taxon>Mesonia</taxon>
    </lineage>
</organism>
<name>A0ABU0ZZN7_9FLAO</name>
<dbReference type="InterPro" id="IPR011110">
    <property type="entry name" value="Reg_prop"/>
</dbReference>
<dbReference type="InterPro" id="IPR003594">
    <property type="entry name" value="HATPase_dom"/>
</dbReference>
<feature type="transmembrane region" description="Helical" evidence="2">
    <location>
        <begin position="759"/>
        <end position="777"/>
    </location>
</feature>
<evidence type="ECO:0000259" key="4">
    <source>
        <dbReference type="PROSITE" id="PS50109"/>
    </source>
</evidence>
<dbReference type="InterPro" id="IPR036890">
    <property type="entry name" value="HATPase_C_sf"/>
</dbReference>